<dbReference type="STRING" id="155417.A0A4Q4SZL5"/>
<dbReference type="Proteomes" id="UP000293360">
    <property type="component" value="Unassembled WGS sequence"/>
</dbReference>
<organism evidence="2 3">
    <name type="scientific">Monosporascus ibericus</name>
    <dbReference type="NCBI Taxonomy" id="155417"/>
    <lineage>
        <taxon>Eukaryota</taxon>
        <taxon>Fungi</taxon>
        <taxon>Dikarya</taxon>
        <taxon>Ascomycota</taxon>
        <taxon>Pezizomycotina</taxon>
        <taxon>Sordariomycetes</taxon>
        <taxon>Xylariomycetidae</taxon>
        <taxon>Xylariales</taxon>
        <taxon>Xylariales incertae sedis</taxon>
        <taxon>Monosporascus</taxon>
    </lineage>
</organism>
<dbReference type="EMBL" id="QJNU01000719">
    <property type="protein sequence ID" value="RYO88542.1"/>
    <property type="molecule type" value="Genomic_DNA"/>
</dbReference>
<dbReference type="AlphaFoldDB" id="A0A4Q4SZL5"/>
<comment type="caution">
    <text evidence="2">The sequence shown here is derived from an EMBL/GenBank/DDBJ whole genome shotgun (WGS) entry which is preliminary data.</text>
</comment>
<protein>
    <recommendedName>
        <fullName evidence="1">DEAD/DEAH-box helicase domain-containing protein</fullName>
    </recommendedName>
</protein>
<feature type="domain" description="DEAD/DEAH-box helicase" evidence="1">
    <location>
        <begin position="55"/>
        <end position="119"/>
    </location>
</feature>
<evidence type="ECO:0000313" key="3">
    <source>
        <dbReference type="Proteomes" id="UP000293360"/>
    </source>
</evidence>
<dbReference type="Gene3D" id="3.40.50.300">
    <property type="entry name" value="P-loop containing nucleotide triphosphate hydrolases"/>
    <property type="match status" value="1"/>
</dbReference>
<dbReference type="Pfam" id="PF00270">
    <property type="entry name" value="DEAD"/>
    <property type="match status" value="1"/>
</dbReference>
<accession>A0A4Q4SZL5</accession>
<proteinExistence type="predicted"/>
<evidence type="ECO:0000313" key="2">
    <source>
        <dbReference type="EMBL" id="RYO88542.1"/>
    </source>
</evidence>
<keyword evidence="3" id="KW-1185">Reference proteome</keyword>
<dbReference type="InterPro" id="IPR011545">
    <property type="entry name" value="DEAD/DEAH_box_helicase_dom"/>
</dbReference>
<dbReference type="OrthoDB" id="4778084at2759"/>
<dbReference type="InterPro" id="IPR027417">
    <property type="entry name" value="P-loop_NTPase"/>
</dbReference>
<sequence length="151" mass="16617">MRCGVFGLRHDDDDDDDPYRPALTSQIGRLVSIIPSANTDSLRGFFRNNTVTMAQYQRNFFQVLEQRDKVVYVMGTGAGKSVAFALPVYLQPESINVMVQPTKALQTTTYERLASLGVSVRVWDSSAPESPASVVLVTPEAMDSAPWAEGN</sequence>
<reference evidence="2 3" key="1">
    <citation type="submission" date="2018-06" db="EMBL/GenBank/DDBJ databases">
        <title>Complete Genomes of Monosporascus.</title>
        <authorList>
            <person name="Robinson A.J."/>
            <person name="Natvig D.O."/>
        </authorList>
    </citation>
    <scope>NUCLEOTIDE SEQUENCE [LARGE SCALE GENOMIC DNA]</scope>
    <source>
        <strain evidence="2 3">CBS 110550</strain>
    </source>
</reference>
<dbReference type="SUPFAM" id="SSF52540">
    <property type="entry name" value="P-loop containing nucleoside triphosphate hydrolases"/>
    <property type="match status" value="1"/>
</dbReference>
<dbReference type="GO" id="GO:0005524">
    <property type="term" value="F:ATP binding"/>
    <property type="evidence" value="ECO:0007669"/>
    <property type="project" value="InterPro"/>
</dbReference>
<dbReference type="GO" id="GO:0003676">
    <property type="term" value="F:nucleic acid binding"/>
    <property type="evidence" value="ECO:0007669"/>
    <property type="project" value="InterPro"/>
</dbReference>
<name>A0A4Q4SZL5_9PEZI</name>
<gene>
    <name evidence="2" type="ORF">DL764_008708</name>
</gene>
<evidence type="ECO:0000259" key="1">
    <source>
        <dbReference type="Pfam" id="PF00270"/>
    </source>
</evidence>